<dbReference type="PANTHER" id="PTHR47961:SF4">
    <property type="entry name" value="ACTIVATING SIGNAL COINTEGRATOR 1 COMPLEX SUBUNIT 3"/>
    <property type="match status" value="1"/>
</dbReference>
<evidence type="ECO:0000256" key="4">
    <source>
        <dbReference type="ARBA" id="ARBA00022840"/>
    </source>
</evidence>
<gene>
    <name evidence="5" type="ORF">M378DRAFT_795302</name>
</gene>
<accession>A0A0C2T6U5</accession>
<protein>
    <submittedName>
        <fullName evidence="5">Uncharacterized protein</fullName>
    </submittedName>
</protein>
<dbReference type="GO" id="GO:0005634">
    <property type="term" value="C:nucleus"/>
    <property type="evidence" value="ECO:0007669"/>
    <property type="project" value="TreeGrafter"/>
</dbReference>
<keyword evidence="4" id="KW-0067">ATP-binding</keyword>
<dbReference type="STRING" id="946122.A0A0C2T6U5"/>
<keyword evidence="2" id="KW-0378">Hydrolase</keyword>
<dbReference type="GO" id="GO:0016787">
    <property type="term" value="F:hydrolase activity"/>
    <property type="evidence" value="ECO:0007669"/>
    <property type="project" value="UniProtKB-KW"/>
</dbReference>
<dbReference type="EMBL" id="KN818272">
    <property type="protein sequence ID" value="KIL62314.1"/>
    <property type="molecule type" value="Genomic_DNA"/>
</dbReference>
<evidence type="ECO:0000313" key="5">
    <source>
        <dbReference type="EMBL" id="KIL62314.1"/>
    </source>
</evidence>
<dbReference type="GO" id="GO:0005524">
    <property type="term" value="F:ATP binding"/>
    <property type="evidence" value="ECO:0007669"/>
    <property type="project" value="UniProtKB-KW"/>
</dbReference>
<dbReference type="Gene3D" id="3.40.50.300">
    <property type="entry name" value="P-loop containing nucleotide triphosphate hydrolases"/>
    <property type="match status" value="1"/>
</dbReference>
<dbReference type="Proteomes" id="UP000054549">
    <property type="component" value="Unassembled WGS sequence"/>
</dbReference>
<reference evidence="5 6" key="1">
    <citation type="submission" date="2014-04" db="EMBL/GenBank/DDBJ databases">
        <title>Evolutionary Origins and Diversification of the Mycorrhizal Mutualists.</title>
        <authorList>
            <consortium name="DOE Joint Genome Institute"/>
            <consortium name="Mycorrhizal Genomics Consortium"/>
            <person name="Kohler A."/>
            <person name="Kuo A."/>
            <person name="Nagy L.G."/>
            <person name="Floudas D."/>
            <person name="Copeland A."/>
            <person name="Barry K.W."/>
            <person name="Cichocki N."/>
            <person name="Veneault-Fourrey C."/>
            <person name="LaButti K."/>
            <person name="Lindquist E.A."/>
            <person name="Lipzen A."/>
            <person name="Lundell T."/>
            <person name="Morin E."/>
            <person name="Murat C."/>
            <person name="Riley R."/>
            <person name="Ohm R."/>
            <person name="Sun H."/>
            <person name="Tunlid A."/>
            <person name="Henrissat B."/>
            <person name="Grigoriev I.V."/>
            <person name="Hibbett D.S."/>
            <person name="Martin F."/>
        </authorList>
    </citation>
    <scope>NUCLEOTIDE SEQUENCE [LARGE SCALE GENOMIC DNA]</scope>
    <source>
        <strain evidence="5 6">Koide BX008</strain>
    </source>
</reference>
<dbReference type="HOGENOM" id="CLU_1686101_0_0_1"/>
<dbReference type="AlphaFoldDB" id="A0A0C2T6U5"/>
<evidence type="ECO:0000256" key="3">
    <source>
        <dbReference type="ARBA" id="ARBA00022806"/>
    </source>
</evidence>
<name>A0A0C2T6U5_AMAMK</name>
<keyword evidence="3" id="KW-0347">Helicase</keyword>
<keyword evidence="1" id="KW-0547">Nucleotide-binding</keyword>
<dbReference type="InterPro" id="IPR027417">
    <property type="entry name" value="P-loop_NTPase"/>
</dbReference>
<dbReference type="GO" id="GO:0004386">
    <property type="term" value="F:helicase activity"/>
    <property type="evidence" value="ECO:0007669"/>
    <property type="project" value="UniProtKB-KW"/>
</dbReference>
<evidence type="ECO:0000256" key="2">
    <source>
        <dbReference type="ARBA" id="ARBA00022801"/>
    </source>
</evidence>
<dbReference type="PANTHER" id="PTHR47961">
    <property type="entry name" value="DNA POLYMERASE THETA, PUTATIVE (AFU_ORTHOLOGUE AFUA_1G05260)-RELATED"/>
    <property type="match status" value="1"/>
</dbReference>
<sequence>MQPMGKNQTLVFVHSRKGTAKTANFVRDTAVEKETITSFYSVGTLKKGVQNVKDANLLPFWFTIHHAGRRERWWPGKSCLRTACTTTLAWGFNLTTDTVITKGTQETWAELLYQDVLQILGCLPRPQCVQRRHYHHEPLGRYHFGLLNQQLLIEGR</sequence>
<dbReference type="SUPFAM" id="SSF52540">
    <property type="entry name" value="P-loop containing nucleoside triphosphate hydrolases"/>
    <property type="match status" value="1"/>
</dbReference>
<dbReference type="InParanoid" id="A0A0C2T6U5"/>
<organism evidence="5 6">
    <name type="scientific">Amanita muscaria (strain Koide BX008)</name>
    <dbReference type="NCBI Taxonomy" id="946122"/>
    <lineage>
        <taxon>Eukaryota</taxon>
        <taxon>Fungi</taxon>
        <taxon>Dikarya</taxon>
        <taxon>Basidiomycota</taxon>
        <taxon>Agaricomycotina</taxon>
        <taxon>Agaricomycetes</taxon>
        <taxon>Agaricomycetidae</taxon>
        <taxon>Agaricales</taxon>
        <taxon>Pluteineae</taxon>
        <taxon>Amanitaceae</taxon>
        <taxon>Amanita</taxon>
    </lineage>
</organism>
<proteinExistence type="predicted"/>
<dbReference type="InterPro" id="IPR050474">
    <property type="entry name" value="Hel308_SKI2-like"/>
</dbReference>
<keyword evidence="6" id="KW-1185">Reference proteome</keyword>
<evidence type="ECO:0000313" key="6">
    <source>
        <dbReference type="Proteomes" id="UP000054549"/>
    </source>
</evidence>
<dbReference type="OrthoDB" id="3201040at2759"/>
<evidence type="ECO:0000256" key="1">
    <source>
        <dbReference type="ARBA" id="ARBA00022741"/>
    </source>
</evidence>